<evidence type="ECO:0000313" key="2">
    <source>
        <dbReference type="EMBL" id="KAK1580296.1"/>
    </source>
</evidence>
<feature type="compositionally biased region" description="Polar residues" evidence="1">
    <location>
        <begin position="68"/>
        <end position="79"/>
    </location>
</feature>
<evidence type="ECO:0000256" key="1">
    <source>
        <dbReference type="SAM" id="MobiDB-lite"/>
    </source>
</evidence>
<keyword evidence="3" id="KW-1185">Reference proteome</keyword>
<comment type="caution">
    <text evidence="2">The sequence shown here is derived from an EMBL/GenBank/DDBJ whole genome shotgun (WGS) entry which is preliminary data.</text>
</comment>
<dbReference type="GeneID" id="85439532"/>
<accession>A0AAD8V1U8</accession>
<feature type="region of interest" description="Disordered" evidence="1">
    <location>
        <begin position="119"/>
        <end position="165"/>
    </location>
</feature>
<feature type="region of interest" description="Disordered" evidence="1">
    <location>
        <begin position="18"/>
        <end position="98"/>
    </location>
</feature>
<reference evidence="2" key="1">
    <citation type="submission" date="2021-06" db="EMBL/GenBank/DDBJ databases">
        <title>Comparative genomics, transcriptomics and evolutionary studies reveal genomic signatures of adaptation to plant cell wall in hemibiotrophic fungi.</title>
        <authorList>
            <consortium name="DOE Joint Genome Institute"/>
            <person name="Baroncelli R."/>
            <person name="Diaz J.F."/>
            <person name="Benocci T."/>
            <person name="Peng M."/>
            <person name="Battaglia E."/>
            <person name="Haridas S."/>
            <person name="Andreopoulos W."/>
            <person name="Labutti K."/>
            <person name="Pangilinan J."/>
            <person name="Floch G.L."/>
            <person name="Makela M.R."/>
            <person name="Henrissat B."/>
            <person name="Grigoriev I.V."/>
            <person name="Crouch J.A."/>
            <person name="De Vries R.P."/>
            <person name="Sukno S.A."/>
            <person name="Thon M.R."/>
        </authorList>
    </citation>
    <scope>NUCLEOTIDE SEQUENCE</scope>
    <source>
        <strain evidence="2">CBS 125086</strain>
    </source>
</reference>
<dbReference type="Proteomes" id="UP001230504">
    <property type="component" value="Unassembled WGS sequence"/>
</dbReference>
<feature type="compositionally biased region" description="Basic and acidic residues" evidence="1">
    <location>
        <begin position="144"/>
        <end position="155"/>
    </location>
</feature>
<feature type="compositionally biased region" description="Gly residues" evidence="1">
    <location>
        <begin position="19"/>
        <end position="36"/>
    </location>
</feature>
<protein>
    <submittedName>
        <fullName evidence="2">Uncharacterized protein</fullName>
    </submittedName>
</protein>
<evidence type="ECO:0000313" key="3">
    <source>
        <dbReference type="Proteomes" id="UP001230504"/>
    </source>
</evidence>
<dbReference type="RefSeq" id="XP_060411350.1">
    <property type="nucleotide sequence ID" value="XM_060555292.1"/>
</dbReference>
<sequence length="165" mass="18545">MCCRRRRAARQAWLEQRAAGGGTCGRSRGWGTGPGPDGLSSRPPFMGGRGAFRRWQEAPRDDAFQESLHYQQSTTPRNDPTTKDIEKSTPAVEPKASRVPFTLGPLGWWRNSMESYADRELKRESTMPLPPRYKSGVPEVPQWSDDKTAGKRESLPPDYTASTKY</sequence>
<organism evidence="2 3">
    <name type="scientific">Colletotrichum navitas</name>
    <dbReference type="NCBI Taxonomy" id="681940"/>
    <lineage>
        <taxon>Eukaryota</taxon>
        <taxon>Fungi</taxon>
        <taxon>Dikarya</taxon>
        <taxon>Ascomycota</taxon>
        <taxon>Pezizomycotina</taxon>
        <taxon>Sordariomycetes</taxon>
        <taxon>Hypocreomycetidae</taxon>
        <taxon>Glomerellales</taxon>
        <taxon>Glomerellaceae</taxon>
        <taxon>Colletotrichum</taxon>
        <taxon>Colletotrichum graminicola species complex</taxon>
    </lineage>
</organism>
<proteinExistence type="predicted"/>
<dbReference type="AlphaFoldDB" id="A0AAD8V1U8"/>
<name>A0AAD8V1U8_9PEZI</name>
<gene>
    <name evidence="2" type="ORF">LY79DRAFT_520937</name>
</gene>
<dbReference type="EMBL" id="JAHLJV010000056">
    <property type="protein sequence ID" value="KAK1580296.1"/>
    <property type="molecule type" value="Genomic_DNA"/>
</dbReference>
<feature type="compositionally biased region" description="Basic and acidic residues" evidence="1">
    <location>
        <begin position="54"/>
        <end position="63"/>
    </location>
</feature>